<comment type="catalytic activity">
    <reaction evidence="3">
        <text>uridine(65) in tRNA = pseudouridine(65) in tRNA</text>
        <dbReference type="Rhea" id="RHEA:42536"/>
        <dbReference type="Rhea" id="RHEA-COMP:10103"/>
        <dbReference type="Rhea" id="RHEA-COMP:10104"/>
        <dbReference type="ChEBI" id="CHEBI:65314"/>
        <dbReference type="ChEBI" id="CHEBI:65315"/>
        <dbReference type="EC" id="5.4.99.26"/>
    </reaction>
</comment>
<dbReference type="Gene3D" id="3.30.2350.10">
    <property type="entry name" value="Pseudouridine synthase"/>
    <property type="match status" value="1"/>
</dbReference>
<organism evidence="11 12">
    <name type="scientific">Ideonella paludis</name>
    <dbReference type="NCBI Taxonomy" id="1233411"/>
    <lineage>
        <taxon>Bacteria</taxon>
        <taxon>Pseudomonadati</taxon>
        <taxon>Pseudomonadota</taxon>
        <taxon>Betaproteobacteria</taxon>
        <taxon>Burkholderiales</taxon>
        <taxon>Sphaerotilaceae</taxon>
        <taxon>Ideonella</taxon>
    </lineage>
</organism>
<evidence type="ECO:0000256" key="9">
    <source>
        <dbReference type="ARBA" id="ARBA00043049"/>
    </source>
</evidence>
<dbReference type="SUPFAM" id="SSF55120">
    <property type="entry name" value="Pseudouridine synthase"/>
    <property type="match status" value="1"/>
</dbReference>
<evidence type="ECO:0000256" key="2">
    <source>
        <dbReference type="ARBA" id="ARBA00023235"/>
    </source>
</evidence>
<evidence type="ECO:0000313" key="12">
    <source>
        <dbReference type="Proteomes" id="UP000672097"/>
    </source>
</evidence>
<dbReference type="InterPro" id="IPR020103">
    <property type="entry name" value="PsdUridine_synth_cat_dom_sf"/>
</dbReference>
<evidence type="ECO:0000256" key="8">
    <source>
        <dbReference type="ARBA" id="ARBA00041975"/>
    </source>
</evidence>
<dbReference type="PANTHER" id="PTHR21600">
    <property type="entry name" value="MITOCHONDRIAL RNA PSEUDOURIDINE SYNTHASE"/>
    <property type="match status" value="1"/>
</dbReference>
<gene>
    <name evidence="11" type="ORF">KAK11_19910</name>
</gene>
<dbReference type="EC" id="5.4.99.26" evidence="5"/>
<protein>
    <recommendedName>
        <fullName evidence="6">tRNA pseudouridine synthase C</fullName>
        <ecNumber evidence="5">5.4.99.26</ecNumber>
    </recommendedName>
    <alternativeName>
        <fullName evidence="8">tRNA pseudouridine(65) synthase</fullName>
    </alternativeName>
    <alternativeName>
        <fullName evidence="9">tRNA pseudouridylate synthase C</fullName>
    </alternativeName>
    <alternativeName>
        <fullName evidence="7">tRNA-uridine isomerase C</fullName>
    </alternativeName>
</protein>
<evidence type="ECO:0000313" key="11">
    <source>
        <dbReference type="EMBL" id="MBQ0937601.1"/>
    </source>
</evidence>
<comment type="function">
    <text evidence="4">Responsible for synthesis of pseudouridine from uracil-65 in transfer RNAs.</text>
</comment>
<dbReference type="InterPro" id="IPR006224">
    <property type="entry name" value="PsdUridine_synth_RluA-like_CS"/>
</dbReference>
<evidence type="ECO:0000256" key="6">
    <source>
        <dbReference type="ARBA" id="ARBA00040675"/>
    </source>
</evidence>
<sequence>MTWAAAAQAAGLPLLWADEHLCVLHKPAALLVHRSELDSREQDSVLDRLRTVTTEWLAPVHRLDKATSGLLMLARSPDAARQMGALFEAGGVHKAYLGLVRGWPAEQQRIDYPLARDPELPSTGQAHLEAQTELQRLARVEWPFAVDARHPSSRYALVCARPLQGRRHQIRRHAKAISHPLVGDTTHGKAPHNHAVARHIGTQRLWLHAWGLRFTHPVTGQAIELTAPPGPEWQHLCASGPWLDPLPALDTPLF</sequence>
<evidence type="ECO:0000256" key="7">
    <source>
        <dbReference type="ARBA" id="ARBA00041803"/>
    </source>
</evidence>
<proteinExistence type="predicted"/>
<dbReference type="EMBL" id="JAGQDG010000009">
    <property type="protein sequence ID" value="MBQ0937601.1"/>
    <property type="molecule type" value="Genomic_DNA"/>
</dbReference>
<name>A0ABS5E2F6_9BURK</name>
<dbReference type="Proteomes" id="UP000672097">
    <property type="component" value="Unassembled WGS sequence"/>
</dbReference>
<keyword evidence="12" id="KW-1185">Reference proteome</keyword>
<comment type="caution">
    <text evidence="11">The sequence shown here is derived from an EMBL/GenBank/DDBJ whole genome shotgun (WGS) entry which is preliminary data.</text>
</comment>
<dbReference type="PROSITE" id="PS01129">
    <property type="entry name" value="PSI_RLU"/>
    <property type="match status" value="1"/>
</dbReference>
<keyword evidence="2" id="KW-0413">Isomerase</keyword>
<dbReference type="PANTHER" id="PTHR21600:SF56">
    <property type="entry name" value="TRNA PSEUDOURIDINE SYNTHASE C"/>
    <property type="match status" value="1"/>
</dbReference>
<dbReference type="Pfam" id="PF00849">
    <property type="entry name" value="PseudoU_synth_2"/>
    <property type="match status" value="1"/>
</dbReference>
<evidence type="ECO:0000259" key="10">
    <source>
        <dbReference type="Pfam" id="PF00849"/>
    </source>
</evidence>
<reference evidence="11 12" key="1">
    <citation type="submission" date="2021-04" db="EMBL/GenBank/DDBJ databases">
        <title>The genome sequence of type strain Ideonella paludis KCTC 32238.</title>
        <authorList>
            <person name="Liu Y."/>
        </authorList>
    </citation>
    <scope>NUCLEOTIDE SEQUENCE [LARGE SCALE GENOMIC DNA]</scope>
    <source>
        <strain evidence="11 12">KCTC 32238</strain>
    </source>
</reference>
<evidence type="ECO:0000256" key="3">
    <source>
        <dbReference type="ARBA" id="ARBA00036607"/>
    </source>
</evidence>
<evidence type="ECO:0000256" key="5">
    <source>
        <dbReference type="ARBA" id="ARBA00038943"/>
    </source>
</evidence>
<dbReference type="InterPro" id="IPR006145">
    <property type="entry name" value="PsdUridine_synth_RsuA/RluA"/>
</dbReference>
<dbReference type="InterPro" id="IPR050188">
    <property type="entry name" value="RluA_PseudoU_synthase"/>
</dbReference>
<accession>A0ABS5E2F6</accession>
<evidence type="ECO:0000256" key="1">
    <source>
        <dbReference type="ARBA" id="ARBA00022694"/>
    </source>
</evidence>
<keyword evidence="1" id="KW-0819">tRNA processing</keyword>
<feature type="domain" description="Pseudouridine synthase RsuA/RluA-like" evidence="10">
    <location>
        <begin position="20"/>
        <end position="175"/>
    </location>
</feature>
<evidence type="ECO:0000256" key="4">
    <source>
        <dbReference type="ARBA" id="ARBA00037670"/>
    </source>
</evidence>
<dbReference type="RefSeq" id="WP_210811210.1">
    <property type="nucleotide sequence ID" value="NZ_JAGQDG010000009.1"/>
</dbReference>